<keyword evidence="2" id="KW-1133">Transmembrane helix</keyword>
<sequence length="470" mass="51429">MRPVLKVHGLEKAKMAALAVAEGQEMYVSPREMAGGSSCSASPPRRQPVTFSPGEEDDEKGKASDTPRGGASAQSHQVLNPAAAAAAAAAAAGMAHLGPHRYPLDSRTERFLRGGCLREKALAACWLSTYLLVVCVAGLASRKNILPEAAGWLLTALICVLVPLGGYLLIGRPKEVKLGLLVDFFWWGGIGGVLFASTMNSMLFTFWSQSFPTCNIGNAVDEVQARPDRSQNVHTAGCEAALLFQWILTPGLWEEVFKAFWVLWRLKVRSAWSDDSCAEDFRTDCVPRTSFFVFSTACCPWYWRLARTPEGVFLSSLAAGAGFEAIQNIAYALAPGTRWDMRHITAGEIRSPVGLRSILCLQVLWTGFVGIQFAKRLFAPRARGPVEDCFRTWTTGLLPVVLLHGVWDWVGYSSFMSEVTQLIMFLLLAVVSVAMVVVPIARGALRSDIRFDTPLSEMAQTPNFTPRSNY</sequence>
<feature type="transmembrane region" description="Helical" evidence="2">
    <location>
        <begin position="184"/>
        <end position="207"/>
    </location>
</feature>
<dbReference type="EMBL" id="CAJNNV010030140">
    <property type="protein sequence ID" value="CAE8631483.1"/>
    <property type="molecule type" value="Genomic_DNA"/>
</dbReference>
<organism evidence="3 4">
    <name type="scientific">Polarella glacialis</name>
    <name type="common">Dinoflagellate</name>
    <dbReference type="NCBI Taxonomy" id="89957"/>
    <lineage>
        <taxon>Eukaryota</taxon>
        <taxon>Sar</taxon>
        <taxon>Alveolata</taxon>
        <taxon>Dinophyceae</taxon>
        <taxon>Suessiales</taxon>
        <taxon>Suessiaceae</taxon>
        <taxon>Polarella</taxon>
    </lineage>
</organism>
<proteinExistence type="predicted"/>
<dbReference type="Pfam" id="PF13367">
    <property type="entry name" value="PrsW-protease"/>
    <property type="match status" value="1"/>
</dbReference>
<evidence type="ECO:0000256" key="2">
    <source>
        <dbReference type="SAM" id="Phobius"/>
    </source>
</evidence>
<accession>A0A813H1G8</accession>
<feature type="transmembrane region" description="Helical" evidence="2">
    <location>
        <begin position="152"/>
        <end position="172"/>
    </location>
</feature>
<feature type="transmembrane region" description="Helical" evidence="2">
    <location>
        <begin position="353"/>
        <end position="371"/>
    </location>
</feature>
<dbReference type="AlphaFoldDB" id="A0A813H1G8"/>
<evidence type="ECO:0000313" key="4">
    <source>
        <dbReference type="Proteomes" id="UP000654075"/>
    </source>
</evidence>
<comment type="caution">
    <text evidence="3">The sequence shown here is derived from an EMBL/GenBank/DDBJ whole genome shotgun (WGS) entry which is preliminary data.</text>
</comment>
<evidence type="ECO:0008006" key="5">
    <source>
        <dbReference type="Google" id="ProtNLM"/>
    </source>
</evidence>
<keyword evidence="4" id="KW-1185">Reference proteome</keyword>
<evidence type="ECO:0000313" key="3">
    <source>
        <dbReference type="EMBL" id="CAE8631483.1"/>
    </source>
</evidence>
<gene>
    <name evidence="3" type="ORF">PGLA1383_LOCUS47587</name>
</gene>
<feature type="transmembrane region" description="Helical" evidence="2">
    <location>
        <begin position="121"/>
        <end position="140"/>
    </location>
</feature>
<dbReference type="GO" id="GO:0008233">
    <property type="term" value="F:peptidase activity"/>
    <property type="evidence" value="ECO:0007669"/>
    <property type="project" value="InterPro"/>
</dbReference>
<name>A0A813H1G8_POLGL</name>
<keyword evidence="2" id="KW-0472">Membrane</keyword>
<dbReference type="InterPro" id="IPR026898">
    <property type="entry name" value="PrsW"/>
</dbReference>
<evidence type="ECO:0000256" key="1">
    <source>
        <dbReference type="SAM" id="MobiDB-lite"/>
    </source>
</evidence>
<keyword evidence="2" id="KW-0812">Transmembrane</keyword>
<reference evidence="3" key="1">
    <citation type="submission" date="2021-02" db="EMBL/GenBank/DDBJ databases">
        <authorList>
            <person name="Dougan E. K."/>
            <person name="Rhodes N."/>
            <person name="Thang M."/>
            <person name="Chan C."/>
        </authorList>
    </citation>
    <scope>NUCLEOTIDE SEQUENCE</scope>
</reference>
<feature type="transmembrane region" description="Helical" evidence="2">
    <location>
        <begin position="422"/>
        <end position="441"/>
    </location>
</feature>
<protein>
    <recommendedName>
        <fullName evidence="5">PrsW family intramembrane metalloprotease</fullName>
    </recommendedName>
</protein>
<feature type="region of interest" description="Disordered" evidence="1">
    <location>
        <begin position="31"/>
        <end position="75"/>
    </location>
</feature>
<dbReference type="Proteomes" id="UP000654075">
    <property type="component" value="Unassembled WGS sequence"/>
</dbReference>